<evidence type="ECO:0000256" key="2">
    <source>
        <dbReference type="SAM" id="Phobius"/>
    </source>
</evidence>
<dbReference type="InterPro" id="IPR036259">
    <property type="entry name" value="MFS_trans_sf"/>
</dbReference>
<evidence type="ECO:0000256" key="1">
    <source>
        <dbReference type="SAM" id="MobiDB-lite"/>
    </source>
</evidence>
<keyword evidence="4" id="KW-1185">Reference proteome</keyword>
<feature type="transmembrane region" description="Helical" evidence="2">
    <location>
        <begin position="81"/>
        <end position="101"/>
    </location>
</feature>
<protein>
    <submittedName>
        <fullName evidence="3">MFS transporter</fullName>
    </submittedName>
</protein>
<proteinExistence type="predicted"/>
<feature type="transmembrane region" description="Helical" evidence="2">
    <location>
        <begin position="344"/>
        <end position="363"/>
    </location>
</feature>
<keyword evidence="2" id="KW-0812">Transmembrane</keyword>
<feature type="transmembrane region" description="Helical" evidence="2">
    <location>
        <begin position="287"/>
        <end position="304"/>
    </location>
</feature>
<sequence>MSTSTAPSYRGSLAVPKAKQVLALGILSRLPSGLIPFAALIAFTQHYGIGIAGLASAALMLAIAIPGPARARWCSSRGSAMVLLMALSSVLLFAAAAAAISVSRWQIPLALTAAAGALFPPLTPSLRAAWSRLMPDKQHLQSIHALDSTIEELTFVVAPLLGTAAMALTDARWVLVASAYLLLPAALGLAGVLRALPGTEVHAPPSSESGTRRRSIIRTRDGQGITVPVIVLGLCGGGLTVVIPAASADFGNVISSGYSFAAFSLGGLVGGLAYGRRKWNTSLRTRYTAATACLAAGALLLAALSHSPLAILAVFCVGLPMTPIFVIAYILVDERIAPSRHAEANAWLGSGYNLGSAAGSALGGQLLALTGPGLVATSLAGVALIAAGIARRLPGKPSPIESAVPKRPLPEPPEPSSNATQTS</sequence>
<evidence type="ECO:0000313" key="4">
    <source>
        <dbReference type="Proteomes" id="UP001596154"/>
    </source>
</evidence>
<feature type="transmembrane region" description="Helical" evidence="2">
    <location>
        <begin position="310"/>
        <end position="332"/>
    </location>
</feature>
<organism evidence="3 4">
    <name type="scientific">Streptomyces bullii</name>
    <dbReference type="NCBI Taxonomy" id="349910"/>
    <lineage>
        <taxon>Bacteria</taxon>
        <taxon>Bacillati</taxon>
        <taxon>Actinomycetota</taxon>
        <taxon>Actinomycetes</taxon>
        <taxon>Kitasatosporales</taxon>
        <taxon>Streptomycetaceae</taxon>
        <taxon>Streptomyces</taxon>
    </lineage>
</organism>
<evidence type="ECO:0000313" key="3">
    <source>
        <dbReference type="EMBL" id="MFC5639672.1"/>
    </source>
</evidence>
<comment type="caution">
    <text evidence="3">The sequence shown here is derived from an EMBL/GenBank/DDBJ whole genome shotgun (WGS) entry which is preliminary data.</text>
</comment>
<feature type="transmembrane region" description="Helical" evidence="2">
    <location>
        <begin position="49"/>
        <end position="69"/>
    </location>
</feature>
<feature type="transmembrane region" description="Helical" evidence="2">
    <location>
        <begin position="174"/>
        <end position="196"/>
    </location>
</feature>
<dbReference type="Gene3D" id="1.20.1250.20">
    <property type="entry name" value="MFS general substrate transporter like domains"/>
    <property type="match status" value="1"/>
</dbReference>
<gene>
    <name evidence="3" type="ORF">ACFPZJ_39420</name>
</gene>
<feature type="transmembrane region" description="Helical" evidence="2">
    <location>
        <begin position="258"/>
        <end position="275"/>
    </location>
</feature>
<keyword evidence="2" id="KW-0472">Membrane</keyword>
<dbReference type="Proteomes" id="UP001596154">
    <property type="component" value="Unassembled WGS sequence"/>
</dbReference>
<keyword evidence="2" id="KW-1133">Transmembrane helix</keyword>
<feature type="transmembrane region" description="Helical" evidence="2">
    <location>
        <begin position="222"/>
        <end position="246"/>
    </location>
</feature>
<feature type="transmembrane region" description="Helical" evidence="2">
    <location>
        <begin position="369"/>
        <end position="390"/>
    </location>
</feature>
<dbReference type="RefSeq" id="WP_381031862.1">
    <property type="nucleotide sequence ID" value="NZ_JBHSNY010000030.1"/>
</dbReference>
<name>A0ABW0V1C3_9ACTN</name>
<dbReference type="PANTHER" id="PTHR23542:SF1">
    <property type="entry name" value="MAJOR FACILITATOR SUPERFAMILY (MFS) PROFILE DOMAIN-CONTAINING PROTEIN"/>
    <property type="match status" value="1"/>
</dbReference>
<feature type="region of interest" description="Disordered" evidence="1">
    <location>
        <begin position="394"/>
        <end position="423"/>
    </location>
</feature>
<accession>A0ABW0V1C3</accession>
<dbReference type="PANTHER" id="PTHR23542">
    <property type="match status" value="1"/>
</dbReference>
<reference evidence="4" key="1">
    <citation type="journal article" date="2019" name="Int. J. Syst. Evol. Microbiol.">
        <title>The Global Catalogue of Microorganisms (GCM) 10K type strain sequencing project: providing services to taxonomists for standard genome sequencing and annotation.</title>
        <authorList>
            <consortium name="The Broad Institute Genomics Platform"/>
            <consortium name="The Broad Institute Genome Sequencing Center for Infectious Disease"/>
            <person name="Wu L."/>
            <person name="Ma J."/>
        </authorList>
    </citation>
    <scope>NUCLEOTIDE SEQUENCE [LARGE SCALE GENOMIC DNA]</scope>
    <source>
        <strain evidence="4">CGMCC 4.7248</strain>
    </source>
</reference>
<dbReference type="SUPFAM" id="SSF103473">
    <property type="entry name" value="MFS general substrate transporter"/>
    <property type="match status" value="1"/>
</dbReference>
<dbReference type="InterPro" id="IPR011701">
    <property type="entry name" value="MFS"/>
</dbReference>
<dbReference type="Pfam" id="PF07690">
    <property type="entry name" value="MFS_1"/>
    <property type="match status" value="1"/>
</dbReference>
<feature type="transmembrane region" description="Helical" evidence="2">
    <location>
        <begin position="21"/>
        <end position="43"/>
    </location>
</feature>
<dbReference type="EMBL" id="JBHSNY010000030">
    <property type="protein sequence ID" value="MFC5639672.1"/>
    <property type="molecule type" value="Genomic_DNA"/>
</dbReference>